<evidence type="ECO:0000313" key="2">
    <source>
        <dbReference type="Proteomes" id="UP000708208"/>
    </source>
</evidence>
<feature type="non-terminal residue" evidence="1">
    <location>
        <position position="1"/>
    </location>
</feature>
<reference evidence="1" key="1">
    <citation type="submission" date="2021-06" db="EMBL/GenBank/DDBJ databases">
        <authorList>
            <person name="Hodson N. C."/>
            <person name="Mongue J. A."/>
            <person name="Jaron S. K."/>
        </authorList>
    </citation>
    <scope>NUCLEOTIDE SEQUENCE</scope>
</reference>
<dbReference type="EMBL" id="CAJVCH010066572">
    <property type="protein sequence ID" value="CAG7720028.1"/>
    <property type="molecule type" value="Genomic_DNA"/>
</dbReference>
<dbReference type="AlphaFoldDB" id="A0A8J2JGW9"/>
<organism evidence="1 2">
    <name type="scientific">Allacma fusca</name>
    <dbReference type="NCBI Taxonomy" id="39272"/>
    <lineage>
        <taxon>Eukaryota</taxon>
        <taxon>Metazoa</taxon>
        <taxon>Ecdysozoa</taxon>
        <taxon>Arthropoda</taxon>
        <taxon>Hexapoda</taxon>
        <taxon>Collembola</taxon>
        <taxon>Symphypleona</taxon>
        <taxon>Sminthuridae</taxon>
        <taxon>Allacma</taxon>
    </lineage>
</organism>
<sequence>QIWDSKLAEFLMMHSESSTSGRRVLEGKSPMIFMLKESMLVLSITSGYAGIRSIAQYPGYN</sequence>
<protein>
    <submittedName>
        <fullName evidence="1">Uncharacterized protein</fullName>
    </submittedName>
</protein>
<gene>
    <name evidence="1" type="ORF">AFUS01_LOCUS9320</name>
</gene>
<comment type="caution">
    <text evidence="1">The sequence shown here is derived from an EMBL/GenBank/DDBJ whole genome shotgun (WGS) entry which is preliminary data.</text>
</comment>
<keyword evidence="2" id="KW-1185">Reference proteome</keyword>
<name>A0A8J2JGW9_9HEXA</name>
<evidence type="ECO:0000313" key="1">
    <source>
        <dbReference type="EMBL" id="CAG7720028.1"/>
    </source>
</evidence>
<accession>A0A8J2JGW9</accession>
<proteinExistence type="predicted"/>
<dbReference type="Proteomes" id="UP000708208">
    <property type="component" value="Unassembled WGS sequence"/>
</dbReference>